<feature type="transmembrane region" description="Helical" evidence="8">
    <location>
        <begin position="618"/>
        <end position="637"/>
    </location>
</feature>
<feature type="transmembrane region" description="Helical" evidence="8">
    <location>
        <begin position="563"/>
        <end position="585"/>
    </location>
</feature>
<evidence type="ECO:0000256" key="4">
    <source>
        <dbReference type="ARBA" id="ARBA00022692"/>
    </source>
</evidence>
<evidence type="ECO:0000256" key="5">
    <source>
        <dbReference type="ARBA" id="ARBA00022989"/>
    </source>
</evidence>
<feature type="transmembrane region" description="Helical" evidence="8">
    <location>
        <begin position="291"/>
        <end position="310"/>
    </location>
</feature>
<evidence type="ECO:0000256" key="7">
    <source>
        <dbReference type="SAM" id="MobiDB-lite"/>
    </source>
</evidence>
<keyword evidence="5 8" id="KW-1133">Transmembrane helix</keyword>
<dbReference type="Gene3D" id="1.10.287.1260">
    <property type="match status" value="1"/>
</dbReference>
<feature type="transmembrane region" description="Helical" evidence="8">
    <location>
        <begin position="370"/>
        <end position="394"/>
    </location>
</feature>
<dbReference type="Pfam" id="PF00924">
    <property type="entry name" value="MS_channel_2nd"/>
    <property type="match status" value="1"/>
</dbReference>
<dbReference type="Proteomes" id="UP000316313">
    <property type="component" value="Chromosome"/>
</dbReference>
<feature type="transmembrane region" description="Helical" evidence="8">
    <location>
        <begin position="529"/>
        <end position="551"/>
    </location>
</feature>
<reference evidence="12 13" key="1">
    <citation type="submission" date="2019-03" db="EMBL/GenBank/DDBJ databases">
        <title>The complete genome sequence of Swingsia samuiensis NBRC107927(T).</title>
        <authorList>
            <person name="Chua K.-O."/>
            <person name="Chan K.-G."/>
            <person name="See-Too W.-S."/>
        </authorList>
    </citation>
    <scope>NUCLEOTIDE SEQUENCE [LARGE SCALE GENOMIC DNA]</scope>
    <source>
        <strain evidence="12 13">AH83</strain>
    </source>
</reference>
<dbReference type="EMBL" id="CP038141">
    <property type="protein sequence ID" value="QDH16682.1"/>
    <property type="molecule type" value="Genomic_DNA"/>
</dbReference>
<feature type="transmembrane region" description="Helical" evidence="8">
    <location>
        <begin position="442"/>
        <end position="466"/>
    </location>
</feature>
<feature type="domain" description="Mechanosensitive ion channel transmembrane helices 2/3" evidence="11">
    <location>
        <begin position="626"/>
        <end position="662"/>
    </location>
</feature>
<dbReference type="InterPro" id="IPR011066">
    <property type="entry name" value="MscS_channel_C_sf"/>
</dbReference>
<evidence type="ECO:0000313" key="13">
    <source>
        <dbReference type="Proteomes" id="UP000316313"/>
    </source>
</evidence>
<dbReference type="PANTHER" id="PTHR30460">
    <property type="entry name" value="MODERATE CONDUCTANCE MECHANOSENSITIVE CHANNEL YBIO"/>
    <property type="match status" value="1"/>
</dbReference>
<feature type="domain" description="Mechanosensitive ion channel MscS" evidence="9">
    <location>
        <begin position="664"/>
        <end position="728"/>
    </location>
</feature>
<dbReference type="Gene3D" id="2.30.30.60">
    <property type="match status" value="1"/>
</dbReference>
<comment type="similarity">
    <text evidence="2">Belongs to the MscS (TC 1.A.23) family.</text>
</comment>
<dbReference type="SUPFAM" id="SSF50182">
    <property type="entry name" value="Sm-like ribonucleoproteins"/>
    <property type="match status" value="1"/>
</dbReference>
<feature type="transmembrane region" description="Helical" evidence="8">
    <location>
        <begin position="170"/>
        <end position="192"/>
    </location>
</feature>
<evidence type="ECO:0000259" key="10">
    <source>
        <dbReference type="Pfam" id="PF21082"/>
    </source>
</evidence>
<feature type="region of interest" description="Disordered" evidence="7">
    <location>
        <begin position="838"/>
        <end position="857"/>
    </location>
</feature>
<feature type="transmembrane region" description="Helical" evidence="8">
    <location>
        <begin position="400"/>
        <end position="421"/>
    </location>
</feature>
<feature type="region of interest" description="Disordered" evidence="7">
    <location>
        <begin position="211"/>
        <end position="234"/>
    </location>
</feature>
<dbReference type="GO" id="GO:0008381">
    <property type="term" value="F:mechanosensitive monoatomic ion channel activity"/>
    <property type="evidence" value="ECO:0007669"/>
    <property type="project" value="InterPro"/>
</dbReference>
<dbReference type="OrthoDB" id="9814206at2"/>
<dbReference type="RefSeq" id="WP_141459873.1">
    <property type="nucleotide sequence ID" value="NZ_CP038141.1"/>
</dbReference>
<evidence type="ECO:0000313" key="12">
    <source>
        <dbReference type="EMBL" id="QDH16682.1"/>
    </source>
</evidence>
<dbReference type="SUPFAM" id="SSF82689">
    <property type="entry name" value="Mechanosensitive channel protein MscS (YggB), C-terminal domain"/>
    <property type="match status" value="1"/>
</dbReference>
<dbReference type="Pfam" id="PF21082">
    <property type="entry name" value="MS_channel_3rd"/>
    <property type="match status" value="1"/>
</dbReference>
<keyword evidence="6 8" id="KW-0472">Membrane</keyword>
<sequence length="857" mass="95788">MQRNWGSRLIREKQEVFKSDQSQRRSIFPAMLAFLCLCLLAVPQKGFADVSADNSHKSVQQAPRLTSDQTQQLLGVLDNDKKRQEFITTLKNLSAAQQQGLAPGKKATPGAAPAKQNLGEALLSSLVVGGKTVQHEGQILIKTIGNFRSLGPWLLYVRDTPDAQNEIIKILIRIGILVVGGGVASFLLKLVLRRPKQIIENKARQNNLRKELSEHRKMQDVKKDAQDDLEQEKQDVVQEKQNDELLKKEQPSEKVETEAERLERVEQEQADRLRHQGSLVRLMLALSRLPFSLGCFILDLIPIALFPIVALLIQTFDVNGDVHTIEALDAIAWIGGVAAFGFVALMRAIFSPDQVWLRLAMVGDTGARFWFVWLRRLAITFGTCYSILSVFSTFGMPDNVVIAFGKIMALVLHVMIAVMILQARRPISKACNRIADHSRFSGLIRFLGHFWWVAALFFDLGLWLVWAAEIRGGYEQIAALFLWTCVAVIIIRLLSIMAYGCLERLFKAVPIWLDLNDESKERLSRYRPAVRRAVSFVMGVVSVVVFSIAWGVPVKELLGHGSIGIHLLSSLSTIVVAVILGMIVWEAANIFIERHVEKIKKEPDGFARVARLRTLHPMFRIILMTILIVIIGLTVLSELGINTAPLLASASIFGVALGFGSQKLVQDFISGIFLLMENALTVGDAVTLNGTYGVIDKLSLRTVHVRANDGSINIFPFSSLSQIVNYNRDFARALIVAEVGYSVDTDAVVQAFRDITAGLREDPDFKHLIIDDFQLGGVDSLNDSSVTVKGTLPTTPDGRWPVQRQFYRRMKKYFEEHGIDMPFPTRTLEIPALESLVKKENKQGEAQEEIKIEKKDD</sequence>
<proteinExistence type="inferred from homology"/>
<evidence type="ECO:0000259" key="9">
    <source>
        <dbReference type="Pfam" id="PF00924"/>
    </source>
</evidence>
<feature type="domain" description="Mechanosensitive ion channel MscS C-terminal" evidence="10">
    <location>
        <begin position="738"/>
        <end position="821"/>
    </location>
</feature>
<dbReference type="InterPro" id="IPR045276">
    <property type="entry name" value="YbiO_bact"/>
</dbReference>
<organism evidence="12 13">
    <name type="scientific">Swingsia samuiensis</name>
    <dbReference type="NCBI Taxonomy" id="1293412"/>
    <lineage>
        <taxon>Bacteria</taxon>
        <taxon>Pseudomonadati</taxon>
        <taxon>Pseudomonadota</taxon>
        <taxon>Alphaproteobacteria</taxon>
        <taxon>Acetobacterales</taxon>
        <taxon>Acetobacteraceae</taxon>
        <taxon>Swingsia</taxon>
    </lineage>
</organism>
<dbReference type="InterPro" id="IPR010920">
    <property type="entry name" value="LSM_dom_sf"/>
</dbReference>
<keyword evidence="4 8" id="KW-0812">Transmembrane</keyword>
<dbReference type="InterPro" id="IPR006685">
    <property type="entry name" value="MscS_channel_2nd"/>
</dbReference>
<evidence type="ECO:0000256" key="2">
    <source>
        <dbReference type="ARBA" id="ARBA00008017"/>
    </source>
</evidence>
<dbReference type="PANTHER" id="PTHR30460:SF0">
    <property type="entry name" value="MODERATE CONDUCTANCE MECHANOSENSITIVE CHANNEL YBIO"/>
    <property type="match status" value="1"/>
</dbReference>
<dbReference type="KEGG" id="ssam:E3D00_03150"/>
<dbReference type="InterPro" id="IPR023408">
    <property type="entry name" value="MscS_beta-dom_sf"/>
</dbReference>
<feature type="region of interest" description="Disordered" evidence="7">
    <location>
        <begin position="240"/>
        <end position="259"/>
    </location>
</feature>
<dbReference type="GO" id="GO:0005886">
    <property type="term" value="C:plasma membrane"/>
    <property type="evidence" value="ECO:0007669"/>
    <property type="project" value="UniProtKB-SubCell"/>
</dbReference>
<evidence type="ECO:0000259" key="11">
    <source>
        <dbReference type="Pfam" id="PF21088"/>
    </source>
</evidence>
<accession>A0A4Y6UGI5</accession>
<gene>
    <name evidence="12" type="ORF">E3D00_03150</name>
</gene>
<name>A0A4Y6UGI5_9PROT</name>
<dbReference type="InterPro" id="IPR049278">
    <property type="entry name" value="MS_channel_C"/>
</dbReference>
<dbReference type="AlphaFoldDB" id="A0A4Y6UGI5"/>
<keyword evidence="13" id="KW-1185">Reference proteome</keyword>
<dbReference type="Pfam" id="PF21088">
    <property type="entry name" value="MS_channel_1st"/>
    <property type="match status" value="1"/>
</dbReference>
<dbReference type="Gene3D" id="3.30.70.100">
    <property type="match status" value="1"/>
</dbReference>
<feature type="transmembrane region" description="Helical" evidence="8">
    <location>
        <begin position="478"/>
        <end position="502"/>
    </location>
</feature>
<keyword evidence="3" id="KW-1003">Cell membrane</keyword>
<evidence type="ECO:0000256" key="6">
    <source>
        <dbReference type="ARBA" id="ARBA00023136"/>
    </source>
</evidence>
<dbReference type="SUPFAM" id="SSF82861">
    <property type="entry name" value="Mechanosensitive channel protein MscS (YggB), transmembrane region"/>
    <property type="match status" value="1"/>
</dbReference>
<protein>
    <submittedName>
        <fullName evidence="12">Mechanosensitive ion channel</fullName>
    </submittedName>
</protein>
<feature type="transmembrane region" description="Helical" evidence="8">
    <location>
        <begin position="330"/>
        <end position="350"/>
    </location>
</feature>
<evidence type="ECO:0000256" key="1">
    <source>
        <dbReference type="ARBA" id="ARBA00004651"/>
    </source>
</evidence>
<dbReference type="InterPro" id="IPR049142">
    <property type="entry name" value="MS_channel_1st"/>
</dbReference>
<evidence type="ECO:0000256" key="3">
    <source>
        <dbReference type="ARBA" id="ARBA00022475"/>
    </source>
</evidence>
<dbReference type="InterPro" id="IPR011014">
    <property type="entry name" value="MscS_channel_TM-2"/>
</dbReference>
<evidence type="ECO:0000256" key="8">
    <source>
        <dbReference type="SAM" id="Phobius"/>
    </source>
</evidence>
<comment type="subcellular location">
    <subcellularLocation>
        <location evidence="1">Cell membrane</location>
        <topology evidence="1">Multi-pass membrane protein</topology>
    </subcellularLocation>
</comment>